<dbReference type="PRINTS" id="PR00745">
    <property type="entry name" value="GLHYDRLASE39"/>
</dbReference>
<keyword evidence="5" id="KW-0732">Signal</keyword>
<sequence length="573" mass="64227">MSQRNSISWLKTSVLSLCAFNLLASPTCLAQSSPPKPVTIQVDLGKSKGPLKPIWAWFGYDEPNYTYMKDGQKLLTEISQLSKVPVNVRVHSLLVTGDGTAALKWGSTNAYTEDSKGNPIYNWTIIDKIFDTYIQRGMKPIAQIGFMPEAMSTKPQPYRHYWKPGDNYNDIYTGWAYPPKDYQKWSELVYQWVKHSIGRYGQKEVESWYWELWNEPNISYWKGTVDEYIKLYDYTADAVKRALPTAKVGGPEVTGPGGGNSPVFFKAFMDHVVNGKNYATGKTGTPIDFITFHAKGAPKLVDGHVQMNMGTQLRDIDKGFEIVASYPSLKNLPIIIGESDPEGCAACSEDLSPQNAYRNGTMYSSYTAASFARKYDLAAARGVNLAGAVTWAFEFEDQAWFRGFRDLATNGVDKPVLSVFRMFGMMQGNRADVKNGLAYDYIRVRDQSVRAEADINALASKDAKTAAIMVWNYHDDNVPAPDAPISVQVEGLPNQRVLLQHYRIDKQFSNSYEAWKKMGSPKTPTPEQIADLEKAGQLQLLTSPEWITAKDGKATLTFDLPRQGVSLLKFSWE</sequence>
<feature type="domain" description="Glycosyl hydrolases family 39 N-terminal catalytic" evidence="6">
    <location>
        <begin position="39"/>
        <end position="535"/>
    </location>
</feature>
<dbReference type="InterPro" id="IPR017853">
    <property type="entry name" value="GH"/>
</dbReference>
<dbReference type="STRING" id="662367.SAMN05216167_107182"/>
<dbReference type="OrthoDB" id="9776971at2"/>
<accession>A0A1I1VH75</accession>
<feature type="active site" description="Proton donor" evidence="4">
    <location>
        <position position="215"/>
    </location>
</feature>
<dbReference type="Gene3D" id="3.20.20.80">
    <property type="entry name" value="Glycosidases"/>
    <property type="match status" value="1"/>
</dbReference>
<dbReference type="Pfam" id="PF01229">
    <property type="entry name" value="Glyco_hydro_39"/>
    <property type="match status" value="1"/>
</dbReference>
<keyword evidence="8" id="KW-1185">Reference proteome</keyword>
<dbReference type="AlphaFoldDB" id="A0A1I1VH75"/>
<evidence type="ECO:0000256" key="5">
    <source>
        <dbReference type="SAM" id="SignalP"/>
    </source>
</evidence>
<evidence type="ECO:0000313" key="8">
    <source>
        <dbReference type="Proteomes" id="UP000198598"/>
    </source>
</evidence>
<evidence type="ECO:0000256" key="1">
    <source>
        <dbReference type="ARBA" id="ARBA00008875"/>
    </source>
</evidence>
<gene>
    <name evidence="7" type="ORF">SAMN05216167_107182</name>
</gene>
<dbReference type="RefSeq" id="WP_093829100.1">
    <property type="nucleotide sequence ID" value="NZ_FOLQ01000007.1"/>
</dbReference>
<organism evidence="7 8">
    <name type="scientific">Spirosoma endophyticum</name>
    <dbReference type="NCBI Taxonomy" id="662367"/>
    <lineage>
        <taxon>Bacteria</taxon>
        <taxon>Pseudomonadati</taxon>
        <taxon>Bacteroidota</taxon>
        <taxon>Cytophagia</taxon>
        <taxon>Cytophagales</taxon>
        <taxon>Cytophagaceae</taxon>
        <taxon>Spirosoma</taxon>
    </lineage>
</organism>
<dbReference type="PANTHER" id="PTHR12631:SF8">
    <property type="entry name" value="ALPHA-L-IDURONIDASE"/>
    <property type="match status" value="1"/>
</dbReference>
<dbReference type="GO" id="GO:0004553">
    <property type="term" value="F:hydrolase activity, hydrolyzing O-glycosyl compounds"/>
    <property type="evidence" value="ECO:0007669"/>
    <property type="project" value="InterPro"/>
</dbReference>
<dbReference type="Proteomes" id="UP000198598">
    <property type="component" value="Unassembled WGS sequence"/>
</dbReference>
<dbReference type="EMBL" id="FOLQ01000007">
    <property type="protein sequence ID" value="SFD82264.1"/>
    <property type="molecule type" value="Genomic_DNA"/>
</dbReference>
<dbReference type="InterPro" id="IPR051923">
    <property type="entry name" value="Glycosyl_Hydrolase_39"/>
</dbReference>
<feature type="signal peptide" evidence="5">
    <location>
        <begin position="1"/>
        <end position="30"/>
    </location>
</feature>
<evidence type="ECO:0000256" key="4">
    <source>
        <dbReference type="PIRSR" id="PIRSR600514-1"/>
    </source>
</evidence>
<reference evidence="7 8" key="1">
    <citation type="submission" date="2016-10" db="EMBL/GenBank/DDBJ databases">
        <authorList>
            <person name="de Groot N.N."/>
        </authorList>
    </citation>
    <scope>NUCLEOTIDE SEQUENCE [LARGE SCALE GENOMIC DNA]</scope>
    <source>
        <strain evidence="7 8">DSM 26130</strain>
    </source>
</reference>
<dbReference type="SUPFAM" id="SSF51011">
    <property type="entry name" value="Glycosyl hydrolase domain"/>
    <property type="match status" value="1"/>
</dbReference>
<keyword evidence="2" id="KW-0378">Hydrolase</keyword>
<dbReference type="Gene3D" id="2.60.40.1500">
    <property type="entry name" value="Glycosyl hydrolase domain, family 39"/>
    <property type="match status" value="1"/>
</dbReference>
<evidence type="ECO:0000256" key="3">
    <source>
        <dbReference type="ARBA" id="ARBA00023295"/>
    </source>
</evidence>
<dbReference type="InterPro" id="IPR049166">
    <property type="entry name" value="GH39_cat"/>
</dbReference>
<evidence type="ECO:0000313" key="7">
    <source>
        <dbReference type="EMBL" id="SFD82264.1"/>
    </source>
</evidence>
<dbReference type="SUPFAM" id="SSF51445">
    <property type="entry name" value="(Trans)glycosidases"/>
    <property type="match status" value="1"/>
</dbReference>
<evidence type="ECO:0000259" key="6">
    <source>
        <dbReference type="Pfam" id="PF01229"/>
    </source>
</evidence>
<protein>
    <submittedName>
        <fullName evidence="7">Xylan 1,4-beta-xylosidase</fullName>
    </submittedName>
</protein>
<dbReference type="GO" id="GO:0005975">
    <property type="term" value="P:carbohydrate metabolic process"/>
    <property type="evidence" value="ECO:0007669"/>
    <property type="project" value="InterPro"/>
</dbReference>
<comment type="similarity">
    <text evidence="1">Belongs to the glycosyl hydrolase 39 family.</text>
</comment>
<keyword evidence="3" id="KW-0326">Glycosidase</keyword>
<feature type="chain" id="PRO_5011646832" evidence="5">
    <location>
        <begin position="31"/>
        <end position="573"/>
    </location>
</feature>
<name>A0A1I1VH75_9BACT</name>
<evidence type="ECO:0000256" key="2">
    <source>
        <dbReference type="ARBA" id="ARBA00022801"/>
    </source>
</evidence>
<proteinExistence type="inferred from homology"/>
<dbReference type="PANTHER" id="PTHR12631">
    <property type="entry name" value="ALPHA-L-IDURONIDASE"/>
    <property type="match status" value="1"/>
</dbReference>
<dbReference type="InterPro" id="IPR000514">
    <property type="entry name" value="Glyco_hydro_39"/>
</dbReference>